<dbReference type="Gene3D" id="1.25.40.20">
    <property type="entry name" value="Ankyrin repeat-containing domain"/>
    <property type="match status" value="1"/>
</dbReference>
<evidence type="ECO:0000256" key="1">
    <source>
        <dbReference type="ARBA" id="ARBA00022723"/>
    </source>
</evidence>
<dbReference type="Pfam" id="PF01412">
    <property type="entry name" value="ArfGap"/>
    <property type="match status" value="1"/>
</dbReference>
<proteinExistence type="predicted"/>
<dbReference type="VEuPathDB" id="AmoebaDB:EHI8A_018520"/>
<dbReference type="Pfam" id="PF12796">
    <property type="entry name" value="Ank_2"/>
    <property type="match status" value="1"/>
</dbReference>
<dbReference type="VEuPathDB" id="AmoebaDB:EHI_045400"/>
<feature type="repeat" description="ANK" evidence="4">
    <location>
        <begin position="518"/>
        <end position="550"/>
    </location>
</feature>
<dbReference type="SUPFAM" id="SSF48403">
    <property type="entry name" value="Ankyrin repeat"/>
    <property type="match status" value="1"/>
</dbReference>
<dbReference type="PANTHER" id="PTHR23180:SF160">
    <property type="entry name" value="ADP-RIBOSYLATION FACTOR GTPASE-ACTIVATING PROTEIN EFFECTOR PROTEIN 1"/>
    <property type="match status" value="1"/>
</dbReference>
<dbReference type="InterPro" id="IPR045258">
    <property type="entry name" value="ACAP1/2/3-like"/>
</dbReference>
<dbReference type="InterPro" id="IPR001164">
    <property type="entry name" value="ArfGAP_dom"/>
</dbReference>
<dbReference type="SUPFAM" id="SSF57863">
    <property type="entry name" value="ArfGap/RecO-like zinc finger"/>
    <property type="match status" value="1"/>
</dbReference>
<evidence type="ECO:0000256" key="4">
    <source>
        <dbReference type="PROSITE-ProRule" id="PRU00023"/>
    </source>
</evidence>
<dbReference type="AlphaFoldDB" id="A0A5K1V1W8"/>
<dbReference type="CDD" id="cd08834">
    <property type="entry name" value="ArfGap_ASAP"/>
    <property type="match status" value="1"/>
</dbReference>
<dbReference type="GO" id="GO:0008270">
    <property type="term" value="F:zinc ion binding"/>
    <property type="evidence" value="ECO:0007669"/>
    <property type="project" value="UniProtKB-KW"/>
</dbReference>
<feature type="domain" description="Arf-GAP" evidence="6">
    <location>
        <begin position="340"/>
        <end position="456"/>
    </location>
</feature>
<dbReference type="PROSITE" id="PS50088">
    <property type="entry name" value="ANK_REPEAT"/>
    <property type="match status" value="1"/>
</dbReference>
<dbReference type="OMA" id="YIRKQFI"/>
<evidence type="ECO:0000259" key="6">
    <source>
        <dbReference type="PROSITE" id="PS50115"/>
    </source>
</evidence>
<sequence>MSLPVLIDLTDKPFDPFNPYNIIQIKNINKQIDLFDSHWQEILLKIPMIIQCGGDYFNQWISFISELEKIAQVTPIYEEIHSLYDSFKEHFECQMYIVNELKTWSQGITELLSNLQKQRKINKETFKNNEKEFFNSLNKSIKQYPKYNQIELIEHKKNLQNSIITMGIELNNQIQQMTLMTEENVIHLFNVYSKYITNTAKRHFNEETQTPKVNSLIMQTNTFRLNMNNVKDTIPNPQSFGTFLFRKEQSIHDKKLYYLFNKDFLIGLIRHNGQVEEKDKINIITTNFKANENTLECNGINGKFILFTPSKEEALEWQELIEKQKENVLNGTTLSHRIVHPLLSKILKRQENKYCAECGCENPQWVSVNLGIIFCIKCSAIHRSLGVAYSRVKSTTLDNIEDYVVRILDALGNEKVNKIYQQHYMISPDSSLEERACIIKRKYIRKQFVVPSDENWIEVCLNGIENNSIEDIVRALAHVVISDLYGSKLLLNAIKKKRISIACYLIVNGYNLNEVDEEGNTALHLTAKEDIIEIAVVLVRFKCDYTITNKKNETAYDIAQTKGNGLVSSLIRIASRNDFEDLNEIINIIENHLSSVQM</sequence>
<protein>
    <submittedName>
        <fullName evidence="7">Arf GTPase activating protein putative</fullName>
    </submittedName>
</protein>
<accession>A0A5K1V1W8</accession>
<evidence type="ECO:0000256" key="2">
    <source>
        <dbReference type="ARBA" id="ARBA00022771"/>
    </source>
</evidence>
<dbReference type="InterPro" id="IPR037278">
    <property type="entry name" value="ARFGAP/RecO"/>
</dbReference>
<evidence type="ECO:0000256" key="5">
    <source>
        <dbReference type="PROSITE-ProRule" id="PRU00288"/>
    </source>
</evidence>
<keyword evidence="4" id="KW-0040">ANK repeat</keyword>
<dbReference type="VEuPathDB" id="AmoebaDB:EHI7A_021310"/>
<keyword evidence="2 5" id="KW-0863">Zinc-finger</keyword>
<dbReference type="VEuPathDB" id="AmoebaDB:KM1_050860"/>
<comment type="caution">
    <text evidence="7">The sequence shown here is derived from an EMBL/GenBank/DDBJ whole genome shotgun (WGS) entry which is preliminary data.</text>
</comment>
<dbReference type="PROSITE" id="PS50115">
    <property type="entry name" value="ARFGAP"/>
    <property type="match status" value="1"/>
</dbReference>
<gene>
    <name evidence="7" type="ORF">CL6EHI_045400</name>
</gene>
<dbReference type="PRINTS" id="PR00405">
    <property type="entry name" value="REVINTRACTNG"/>
</dbReference>
<keyword evidence="3" id="KW-0862">Zinc</keyword>
<name>A0A5K1V1W8_ENTHI</name>
<dbReference type="PANTHER" id="PTHR23180">
    <property type="entry name" value="CENTAURIN/ARF"/>
    <property type="match status" value="1"/>
</dbReference>
<dbReference type="Gene3D" id="1.10.220.150">
    <property type="entry name" value="Arf GTPase activating protein"/>
    <property type="match status" value="1"/>
</dbReference>
<dbReference type="SMART" id="SM00105">
    <property type="entry name" value="ArfGap"/>
    <property type="match status" value="1"/>
</dbReference>
<evidence type="ECO:0000313" key="8">
    <source>
        <dbReference type="Proteomes" id="UP000078387"/>
    </source>
</evidence>
<dbReference type="Proteomes" id="UP000078387">
    <property type="component" value="Unassembled WGS sequence"/>
</dbReference>
<evidence type="ECO:0000313" key="7">
    <source>
        <dbReference type="EMBL" id="GAT91839.1"/>
    </source>
</evidence>
<dbReference type="InterPro" id="IPR036770">
    <property type="entry name" value="Ankyrin_rpt-contain_sf"/>
</dbReference>
<dbReference type="GO" id="GO:0005096">
    <property type="term" value="F:GTPase activator activity"/>
    <property type="evidence" value="ECO:0007669"/>
    <property type="project" value="InterPro"/>
</dbReference>
<dbReference type="VEuPathDB" id="AmoebaDB:EHI5A_039840"/>
<evidence type="ECO:0000256" key="3">
    <source>
        <dbReference type="ARBA" id="ARBA00022833"/>
    </source>
</evidence>
<dbReference type="EMBL" id="BDEQ01000001">
    <property type="protein sequence ID" value="GAT91839.1"/>
    <property type="molecule type" value="Genomic_DNA"/>
</dbReference>
<keyword evidence="1" id="KW-0479">Metal-binding</keyword>
<organism evidence="7 8">
    <name type="scientific">Entamoeba histolytica</name>
    <dbReference type="NCBI Taxonomy" id="5759"/>
    <lineage>
        <taxon>Eukaryota</taxon>
        <taxon>Amoebozoa</taxon>
        <taxon>Evosea</taxon>
        <taxon>Archamoebae</taxon>
        <taxon>Mastigamoebida</taxon>
        <taxon>Entamoebidae</taxon>
        <taxon>Entamoeba</taxon>
    </lineage>
</organism>
<reference evidence="7 8" key="1">
    <citation type="submission" date="2016-05" db="EMBL/GenBank/DDBJ databases">
        <title>First whole genome sequencing of Entamoeba histolytica HM1:IMSS-clone-6.</title>
        <authorList>
            <person name="Mukherjee Avik.K."/>
            <person name="Izumyama S."/>
            <person name="Nakada-Tsukui K."/>
            <person name="Nozaki T."/>
        </authorList>
    </citation>
    <scope>NUCLEOTIDE SEQUENCE [LARGE SCALE GENOMIC DNA]</scope>
    <source>
        <strain evidence="7 8">HM1:IMSS clone 6</strain>
    </source>
</reference>
<dbReference type="InterPro" id="IPR038508">
    <property type="entry name" value="ArfGAP_dom_sf"/>
</dbReference>
<dbReference type="InterPro" id="IPR002110">
    <property type="entry name" value="Ankyrin_rpt"/>
</dbReference>